<feature type="transmembrane region" description="Helical" evidence="1">
    <location>
        <begin position="84"/>
        <end position="104"/>
    </location>
</feature>
<evidence type="ECO:0008006" key="4">
    <source>
        <dbReference type="Google" id="ProtNLM"/>
    </source>
</evidence>
<evidence type="ECO:0000256" key="1">
    <source>
        <dbReference type="SAM" id="Phobius"/>
    </source>
</evidence>
<feature type="transmembrane region" description="Helical" evidence="1">
    <location>
        <begin position="198"/>
        <end position="216"/>
    </location>
</feature>
<keyword evidence="1" id="KW-1133">Transmembrane helix</keyword>
<dbReference type="AlphaFoldDB" id="A0A066WTK9"/>
<dbReference type="EMBL" id="JNCA01000009">
    <property type="protein sequence ID" value="KDN55893.1"/>
    <property type="molecule type" value="Genomic_DNA"/>
</dbReference>
<comment type="caution">
    <text evidence="2">The sequence shown here is derived from an EMBL/GenBank/DDBJ whole genome shotgun (WGS) entry which is preliminary data.</text>
</comment>
<evidence type="ECO:0000313" key="3">
    <source>
        <dbReference type="Proteomes" id="UP000027064"/>
    </source>
</evidence>
<keyword evidence="3" id="KW-1185">Reference proteome</keyword>
<feature type="transmembrane region" description="Helical" evidence="1">
    <location>
        <begin position="270"/>
        <end position="290"/>
    </location>
</feature>
<keyword evidence="1" id="KW-0472">Membrane</keyword>
<proteinExistence type="predicted"/>
<dbReference type="Proteomes" id="UP000027064">
    <property type="component" value="Unassembled WGS sequence"/>
</dbReference>
<sequence length="489" mass="56683">MEIKQNIESVSSHSGSPIWSKLEKISFRFAFIFFLLLIVPLQSKWYERLFEIDSFYDLLSILSGSRTGFIEIESESGKWGAASYASWGIALLIAGIGTAIWTIISRNSKRQQYNELYYWLRVIVRYRIAVGLIAFGYIKFFPMQMPFPSVSNLNTDLGDYASFKLYWQVVGLSVWYQIFLGALEIVAGILLFFRATTALGAIITAGVLYNIAHANLAYDGAVHVYSSYFVLLSLFLLVQYAPNIWKLLVKKQSITPNYYYPKLKDRNKKIVFYSVKYAFIFSFVFIYGYYRYNLHYNEGRLKEPVVPGLANAEGYYSVSSFTINGDTLAYSPLDSIRWNDAVFERYSTLVFKVDKALDINLANGGPTTADLFKDYEFTGRSGGKTYLYYETDSINKTLYLVNKNQEFSKKFIKKFDKKDNEINLKKLYTTTYRDSIGILKWKYDRPQKNRIVLSGKDHEKNSIQVVLDKLDRKYTVGKEWHSEIHKYVY</sequence>
<accession>A0A066WTK9</accession>
<dbReference type="PATRIC" id="fig|1492738.3.peg.1077"/>
<dbReference type="eggNOG" id="ENOG502Z815">
    <property type="taxonomic scope" value="Bacteria"/>
</dbReference>
<evidence type="ECO:0000313" key="2">
    <source>
        <dbReference type="EMBL" id="KDN55893.1"/>
    </source>
</evidence>
<feature type="transmembrane region" description="Helical" evidence="1">
    <location>
        <begin position="116"/>
        <end position="138"/>
    </location>
</feature>
<protein>
    <recommendedName>
        <fullName evidence="4">DoxX family protein</fullName>
    </recommendedName>
</protein>
<gene>
    <name evidence="2" type="ORF">FEM21_10840</name>
</gene>
<keyword evidence="1" id="KW-0812">Transmembrane</keyword>
<dbReference type="OrthoDB" id="102112at2"/>
<feature type="transmembrane region" description="Helical" evidence="1">
    <location>
        <begin position="228"/>
        <end position="249"/>
    </location>
</feature>
<dbReference type="STRING" id="1492738.FEM21_10840"/>
<organism evidence="2 3">
    <name type="scientific">Flavobacterium seoulense</name>
    <dbReference type="NCBI Taxonomy" id="1492738"/>
    <lineage>
        <taxon>Bacteria</taxon>
        <taxon>Pseudomonadati</taxon>
        <taxon>Bacteroidota</taxon>
        <taxon>Flavobacteriia</taxon>
        <taxon>Flavobacteriales</taxon>
        <taxon>Flavobacteriaceae</taxon>
        <taxon>Flavobacterium</taxon>
    </lineage>
</organism>
<name>A0A066WTK9_9FLAO</name>
<feature type="transmembrane region" description="Helical" evidence="1">
    <location>
        <begin position="25"/>
        <end position="43"/>
    </location>
</feature>
<dbReference type="RefSeq" id="WP_152547370.1">
    <property type="nucleotide sequence ID" value="NZ_JNCA01000009.1"/>
</dbReference>
<reference evidence="2 3" key="1">
    <citation type="submission" date="2014-05" db="EMBL/GenBank/DDBJ databases">
        <title>Genome Sequence of Flavobacterium sp. EM1321.</title>
        <authorList>
            <person name="Shin S.-K."/>
            <person name="Yi H."/>
        </authorList>
    </citation>
    <scope>NUCLEOTIDE SEQUENCE [LARGE SCALE GENOMIC DNA]</scope>
    <source>
        <strain evidence="2 3">EM1321</strain>
    </source>
</reference>